<dbReference type="PANTHER" id="PTHR36838">
    <property type="entry name" value="AUXIN EFFLUX CARRIER FAMILY PROTEIN"/>
    <property type="match status" value="1"/>
</dbReference>
<evidence type="ECO:0008006" key="11">
    <source>
        <dbReference type="Google" id="ProtNLM"/>
    </source>
</evidence>
<evidence type="ECO:0000256" key="5">
    <source>
        <dbReference type="ARBA" id="ARBA00022692"/>
    </source>
</evidence>
<evidence type="ECO:0000256" key="8">
    <source>
        <dbReference type="SAM" id="Phobius"/>
    </source>
</evidence>
<dbReference type="RefSeq" id="WP_170157313.1">
    <property type="nucleotide sequence ID" value="NZ_QNRR01000009.1"/>
</dbReference>
<evidence type="ECO:0000256" key="3">
    <source>
        <dbReference type="ARBA" id="ARBA00022448"/>
    </source>
</evidence>
<feature type="transmembrane region" description="Helical" evidence="8">
    <location>
        <begin position="6"/>
        <end position="23"/>
    </location>
</feature>
<gene>
    <name evidence="9" type="ORF">DES53_109122</name>
</gene>
<dbReference type="AlphaFoldDB" id="A0A366HD96"/>
<comment type="subcellular location">
    <subcellularLocation>
        <location evidence="1">Cell membrane</location>
        <topology evidence="1">Multi-pass membrane protein</topology>
    </subcellularLocation>
</comment>
<keyword evidence="5 8" id="KW-0812">Transmembrane</keyword>
<accession>A0A366HD96</accession>
<feature type="transmembrane region" description="Helical" evidence="8">
    <location>
        <begin position="99"/>
        <end position="119"/>
    </location>
</feature>
<keyword evidence="6 8" id="KW-1133">Transmembrane helix</keyword>
<dbReference type="GO" id="GO:0055085">
    <property type="term" value="P:transmembrane transport"/>
    <property type="evidence" value="ECO:0007669"/>
    <property type="project" value="InterPro"/>
</dbReference>
<dbReference type="EMBL" id="QNRR01000009">
    <property type="protein sequence ID" value="RBP39695.1"/>
    <property type="molecule type" value="Genomic_DNA"/>
</dbReference>
<dbReference type="Gene3D" id="1.20.1530.20">
    <property type="match status" value="1"/>
</dbReference>
<evidence type="ECO:0000313" key="9">
    <source>
        <dbReference type="EMBL" id="RBP39695.1"/>
    </source>
</evidence>
<feature type="transmembrane region" description="Helical" evidence="8">
    <location>
        <begin position="66"/>
        <end position="87"/>
    </location>
</feature>
<dbReference type="InterPro" id="IPR038770">
    <property type="entry name" value="Na+/solute_symporter_sf"/>
</dbReference>
<evidence type="ECO:0000256" key="7">
    <source>
        <dbReference type="ARBA" id="ARBA00023136"/>
    </source>
</evidence>
<dbReference type="Proteomes" id="UP000253426">
    <property type="component" value="Unassembled WGS sequence"/>
</dbReference>
<protein>
    <recommendedName>
        <fullName evidence="11">AEC family transporter</fullName>
    </recommendedName>
</protein>
<dbReference type="GO" id="GO:0005886">
    <property type="term" value="C:plasma membrane"/>
    <property type="evidence" value="ECO:0007669"/>
    <property type="project" value="UniProtKB-SubCell"/>
</dbReference>
<sequence>MNYSTILLATLPVYLTMMVGAGARRIGWMPREADFGIMNLAVRVLFPCLAFERIVGNPALNNGGQVLLNATLGFVMVAASMGLCYLVTPLIGIKKGEGARTFALCTGLQNYGFVAIPVTEALFGKPLIGVLFTYTLGVELAMWTVGVGLLTGFSKAPWRHAINPPVISILASLVLHYAGVGPHVPEMIHVLLGQLGACAIPLCVILIGGTIMDLIGEERFKLNVAVATSVLRMFLLPFLFIAVGLWMPLSAEMKQVLCVQAAMPAAVFTVVLARHYGGHPATAVLVIVATTVVSIFTAPFAIGLAMKWLAVRQ</sequence>
<evidence type="ECO:0000313" key="10">
    <source>
        <dbReference type="Proteomes" id="UP000253426"/>
    </source>
</evidence>
<evidence type="ECO:0000256" key="1">
    <source>
        <dbReference type="ARBA" id="ARBA00004651"/>
    </source>
</evidence>
<feature type="transmembrane region" description="Helical" evidence="8">
    <location>
        <begin position="284"/>
        <end position="310"/>
    </location>
</feature>
<feature type="transmembrane region" description="Helical" evidence="8">
    <location>
        <begin position="191"/>
        <end position="212"/>
    </location>
</feature>
<organism evidence="9 10">
    <name type="scientific">Roseimicrobium gellanilyticum</name>
    <dbReference type="NCBI Taxonomy" id="748857"/>
    <lineage>
        <taxon>Bacteria</taxon>
        <taxon>Pseudomonadati</taxon>
        <taxon>Verrucomicrobiota</taxon>
        <taxon>Verrucomicrobiia</taxon>
        <taxon>Verrucomicrobiales</taxon>
        <taxon>Verrucomicrobiaceae</taxon>
        <taxon>Roseimicrobium</taxon>
    </lineage>
</organism>
<feature type="transmembrane region" description="Helical" evidence="8">
    <location>
        <begin position="253"/>
        <end position="272"/>
    </location>
</feature>
<feature type="transmembrane region" description="Helical" evidence="8">
    <location>
        <begin position="131"/>
        <end position="150"/>
    </location>
</feature>
<name>A0A366HD96_9BACT</name>
<feature type="transmembrane region" description="Helical" evidence="8">
    <location>
        <begin position="224"/>
        <end position="247"/>
    </location>
</feature>
<proteinExistence type="inferred from homology"/>
<comment type="caution">
    <text evidence="9">The sequence shown here is derived from an EMBL/GenBank/DDBJ whole genome shotgun (WGS) entry which is preliminary data.</text>
</comment>
<dbReference type="InterPro" id="IPR004776">
    <property type="entry name" value="Mem_transp_PIN-like"/>
</dbReference>
<evidence type="ECO:0000256" key="6">
    <source>
        <dbReference type="ARBA" id="ARBA00022989"/>
    </source>
</evidence>
<feature type="transmembrane region" description="Helical" evidence="8">
    <location>
        <begin position="162"/>
        <end position="179"/>
    </location>
</feature>
<dbReference type="PANTHER" id="PTHR36838:SF3">
    <property type="entry name" value="TRANSPORTER AUXIN EFFLUX CARRIER EC FAMILY"/>
    <property type="match status" value="1"/>
</dbReference>
<keyword evidence="10" id="KW-1185">Reference proteome</keyword>
<keyword evidence="4" id="KW-1003">Cell membrane</keyword>
<comment type="similarity">
    <text evidence="2">Belongs to the auxin efflux carrier (TC 2.A.69) family.</text>
</comment>
<evidence type="ECO:0000256" key="4">
    <source>
        <dbReference type="ARBA" id="ARBA00022475"/>
    </source>
</evidence>
<reference evidence="9 10" key="1">
    <citation type="submission" date="2018-06" db="EMBL/GenBank/DDBJ databases">
        <title>Genomic Encyclopedia of Type Strains, Phase IV (KMG-IV): sequencing the most valuable type-strain genomes for metagenomic binning, comparative biology and taxonomic classification.</title>
        <authorList>
            <person name="Goeker M."/>
        </authorList>
    </citation>
    <scope>NUCLEOTIDE SEQUENCE [LARGE SCALE GENOMIC DNA]</scope>
    <source>
        <strain evidence="9 10">DSM 25532</strain>
    </source>
</reference>
<evidence type="ECO:0000256" key="2">
    <source>
        <dbReference type="ARBA" id="ARBA00010145"/>
    </source>
</evidence>
<keyword evidence="3" id="KW-0813">Transport</keyword>
<dbReference type="Pfam" id="PF03547">
    <property type="entry name" value="Mem_trans"/>
    <property type="match status" value="2"/>
</dbReference>
<keyword evidence="7 8" id="KW-0472">Membrane</keyword>